<proteinExistence type="predicted"/>
<dbReference type="EMBL" id="LBVR01000020">
    <property type="protein sequence ID" value="KKQ91186.1"/>
    <property type="molecule type" value="Genomic_DNA"/>
</dbReference>
<evidence type="ECO:0000313" key="2">
    <source>
        <dbReference type="Proteomes" id="UP000033841"/>
    </source>
</evidence>
<evidence type="ECO:0000313" key="1">
    <source>
        <dbReference type="EMBL" id="KKQ91186.1"/>
    </source>
</evidence>
<organism evidence="1 2">
    <name type="scientific">Candidatus Shapirobacteria bacterium GW2011_GWE1_38_92</name>
    <dbReference type="NCBI Taxonomy" id="1618489"/>
    <lineage>
        <taxon>Bacteria</taxon>
        <taxon>Candidatus Shapironibacteriota</taxon>
    </lineage>
</organism>
<protein>
    <submittedName>
        <fullName evidence="1">Uncharacterized protein</fullName>
    </submittedName>
</protein>
<gene>
    <name evidence="1" type="ORF">UT14_C0020G0008</name>
</gene>
<dbReference type="AlphaFoldDB" id="A0A0G0PPF0"/>
<comment type="caution">
    <text evidence="1">The sequence shown here is derived from an EMBL/GenBank/DDBJ whole genome shotgun (WGS) entry which is preliminary data.</text>
</comment>
<sequence length="103" mass="11999">MIFGKKDAVNIRECYIFMRNIVRRKLILPNLGINMLCPYQESNLDLPLRRQPFYPLNYKDFESLRLKLCDLVGDTGFEPAASRSRTVRATNCANPRWFALDKG</sequence>
<name>A0A0G0PPF0_9BACT</name>
<dbReference type="Proteomes" id="UP000033841">
    <property type="component" value="Unassembled WGS sequence"/>
</dbReference>
<accession>A0A0G0PPF0</accession>
<reference evidence="1 2" key="1">
    <citation type="journal article" date="2015" name="Nature">
        <title>rRNA introns, odd ribosomes, and small enigmatic genomes across a large radiation of phyla.</title>
        <authorList>
            <person name="Brown C.T."/>
            <person name="Hug L.A."/>
            <person name="Thomas B.C."/>
            <person name="Sharon I."/>
            <person name="Castelle C.J."/>
            <person name="Singh A."/>
            <person name="Wilkins M.J."/>
            <person name="Williams K.H."/>
            <person name="Banfield J.F."/>
        </authorList>
    </citation>
    <scope>NUCLEOTIDE SEQUENCE [LARGE SCALE GENOMIC DNA]</scope>
</reference>